<organism evidence="1 2">
    <name type="scientific">Candidatus Kaiserbacteria bacterium GW2011_GWA2_58_9</name>
    <dbReference type="NCBI Taxonomy" id="1618672"/>
    <lineage>
        <taxon>Bacteria</taxon>
        <taxon>Candidatus Kaiseribacteriota</taxon>
    </lineage>
</organism>
<protein>
    <submittedName>
        <fullName evidence="1">Uncharacterized protein</fullName>
    </submittedName>
</protein>
<accession>A0A0G1YQC0</accession>
<gene>
    <name evidence="1" type="ORF">UY98_C0045G0003</name>
</gene>
<evidence type="ECO:0000313" key="2">
    <source>
        <dbReference type="Proteomes" id="UP000034789"/>
    </source>
</evidence>
<sequence length="91" mass="10869">MLLSWRSSVNIEEQEMRKNLGAKGDVDKVWATREKILQENYFTESPFIRMLVPGKDKMGNYLVQIFRPKAIAKASNFFLDRYRREKKRARQ</sequence>
<evidence type="ECO:0000313" key="1">
    <source>
        <dbReference type="EMBL" id="KKW45466.1"/>
    </source>
</evidence>
<proteinExistence type="predicted"/>
<reference evidence="1 2" key="1">
    <citation type="journal article" date="2015" name="Nature">
        <title>rRNA introns, odd ribosomes, and small enigmatic genomes across a large radiation of phyla.</title>
        <authorList>
            <person name="Brown C.T."/>
            <person name="Hug L.A."/>
            <person name="Thomas B.C."/>
            <person name="Sharon I."/>
            <person name="Castelle C.J."/>
            <person name="Singh A."/>
            <person name="Wilkins M.J."/>
            <person name="Williams K.H."/>
            <person name="Banfield J.F."/>
        </authorList>
    </citation>
    <scope>NUCLEOTIDE SEQUENCE [LARGE SCALE GENOMIC DNA]</scope>
</reference>
<comment type="caution">
    <text evidence="1">The sequence shown here is derived from an EMBL/GenBank/DDBJ whole genome shotgun (WGS) entry which is preliminary data.</text>
</comment>
<dbReference type="AlphaFoldDB" id="A0A0G1YQC0"/>
<dbReference type="EMBL" id="LCSD01000045">
    <property type="protein sequence ID" value="KKW45466.1"/>
    <property type="molecule type" value="Genomic_DNA"/>
</dbReference>
<name>A0A0G1YQC0_9BACT</name>
<dbReference type="Proteomes" id="UP000034789">
    <property type="component" value="Unassembled WGS sequence"/>
</dbReference>